<dbReference type="FunFam" id="3.10.100.10:FF:000164">
    <property type="entry name" value="C-type LECtin"/>
    <property type="match status" value="1"/>
</dbReference>
<dbReference type="Pfam" id="PF00431">
    <property type="entry name" value="CUB"/>
    <property type="match status" value="1"/>
</dbReference>
<evidence type="ECO:0000256" key="2">
    <source>
        <dbReference type="PROSITE-ProRule" id="PRU00059"/>
    </source>
</evidence>
<dbReference type="OMA" id="HTANENR"/>
<comment type="caution">
    <text evidence="2">Lacks conserved residue(s) required for the propagation of feature annotation.</text>
</comment>
<dbReference type="STRING" id="6239.F10G2.3.1"/>
<dbReference type="InterPro" id="IPR016186">
    <property type="entry name" value="C-type_lectin-like/link_sf"/>
</dbReference>
<name>Q22955_CAEEL</name>
<evidence type="ECO:0000259" key="4">
    <source>
        <dbReference type="PROSITE" id="PS01180"/>
    </source>
</evidence>
<dbReference type="PaxDb" id="6239-F10G2.3"/>
<dbReference type="SMR" id="Q22955"/>
<keyword evidence="7" id="KW-1185">Reference proteome</keyword>
<dbReference type="AlphaFoldDB" id="Q22955"/>
<dbReference type="Proteomes" id="UP000001940">
    <property type="component" value="Chromosome V"/>
</dbReference>
<dbReference type="InterPro" id="IPR001304">
    <property type="entry name" value="C-type_lectin-like"/>
</dbReference>
<evidence type="ECO:0000256" key="1">
    <source>
        <dbReference type="ARBA" id="ARBA00023157"/>
    </source>
</evidence>
<dbReference type="PROSITE" id="PS50041">
    <property type="entry name" value="C_TYPE_LECTIN_2"/>
    <property type="match status" value="2"/>
</dbReference>
<dbReference type="GeneID" id="184314"/>
<organism evidence="6 7">
    <name type="scientific">Caenorhabditis elegans</name>
    <dbReference type="NCBI Taxonomy" id="6239"/>
    <lineage>
        <taxon>Eukaryota</taxon>
        <taxon>Metazoa</taxon>
        <taxon>Ecdysozoa</taxon>
        <taxon>Nematoda</taxon>
        <taxon>Chromadorea</taxon>
        <taxon>Rhabditida</taxon>
        <taxon>Rhabditina</taxon>
        <taxon>Rhabditomorpha</taxon>
        <taxon>Rhabditoidea</taxon>
        <taxon>Rhabditidae</taxon>
        <taxon>Peloderinae</taxon>
        <taxon>Caenorhabditis</taxon>
    </lineage>
</organism>
<dbReference type="PhylomeDB" id="Q22955"/>
<dbReference type="Gene3D" id="3.10.100.10">
    <property type="entry name" value="Mannose-Binding Protein A, subunit A"/>
    <property type="match status" value="2"/>
</dbReference>
<protein>
    <submittedName>
        <fullName evidence="6">C-type LECtin</fullName>
    </submittedName>
</protein>
<dbReference type="GO" id="GO:0050830">
    <property type="term" value="P:defense response to Gram-positive bacterium"/>
    <property type="evidence" value="ECO:0000270"/>
    <property type="project" value="WormBase"/>
</dbReference>
<feature type="domain" description="C-type lectin" evidence="5">
    <location>
        <begin position="165"/>
        <end position="282"/>
    </location>
</feature>
<dbReference type="PROSITE" id="PS01180">
    <property type="entry name" value="CUB"/>
    <property type="match status" value="1"/>
</dbReference>
<accession>Q22955</accession>
<evidence type="ECO:0000313" key="8">
    <source>
        <dbReference type="WormBase" id="F10G2.3"/>
    </source>
</evidence>
<dbReference type="SUPFAM" id="SSF49854">
    <property type="entry name" value="Spermadhesin, CUB domain"/>
    <property type="match status" value="1"/>
</dbReference>
<dbReference type="HOGENOM" id="CLU_037161_0_0_1"/>
<dbReference type="PeptideAtlas" id="Q22955"/>
<dbReference type="EMBL" id="BX284605">
    <property type="protein sequence ID" value="CCD62811.1"/>
    <property type="molecule type" value="Genomic_DNA"/>
</dbReference>
<evidence type="ECO:0000256" key="3">
    <source>
        <dbReference type="SAM" id="SignalP"/>
    </source>
</evidence>
<evidence type="ECO:0000259" key="5">
    <source>
        <dbReference type="PROSITE" id="PS50041"/>
    </source>
</evidence>
<dbReference type="PANTHER" id="PTHR22991">
    <property type="entry name" value="PROTEIN CBG13490"/>
    <property type="match status" value="1"/>
</dbReference>
<dbReference type="PIR" id="T29864">
    <property type="entry name" value="T29864"/>
</dbReference>
<dbReference type="Bgee" id="WBGene00017364">
    <property type="expression patterns" value="Expressed in adult organism and 1 other cell type or tissue"/>
</dbReference>
<dbReference type="OrthoDB" id="6365689at2759"/>
<dbReference type="FunFam" id="3.10.100.10:FF:000152">
    <property type="entry name" value="C-type LECtin"/>
    <property type="match status" value="1"/>
</dbReference>
<feature type="signal peptide" evidence="3">
    <location>
        <begin position="1"/>
        <end position="19"/>
    </location>
</feature>
<dbReference type="AGR" id="WB:WBGene00017364"/>
<dbReference type="InterPro" id="IPR035914">
    <property type="entry name" value="Sperma_CUB_dom_sf"/>
</dbReference>
<dbReference type="InterPro" id="IPR000859">
    <property type="entry name" value="CUB_dom"/>
</dbReference>
<dbReference type="UCSC" id="F10G2.3">
    <property type="organism name" value="c. elegans"/>
</dbReference>
<dbReference type="InParanoid" id="Q22955"/>
<feature type="domain" description="CUB" evidence="4">
    <location>
        <begin position="308"/>
        <end position="413"/>
    </location>
</feature>
<dbReference type="FunCoup" id="Q22955">
    <property type="interactions" value="7"/>
</dbReference>
<feature type="chain" id="PRO_5004200715" evidence="3">
    <location>
        <begin position="20"/>
        <end position="417"/>
    </location>
</feature>
<dbReference type="eggNOG" id="KOG4297">
    <property type="taxonomic scope" value="Eukaryota"/>
</dbReference>
<proteinExistence type="predicted"/>
<dbReference type="RefSeq" id="NP_504865.1">
    <property type="nucleotide sequence ID" value="NM_072464.5"/>
</dbReference>
<dbReference type="CDD" id="cd00037">
    <property type="entry name" value="CLECT"/>
    <property type="match status" value="2"/>
</dbReference>
<dbReference type="Pfam" id="PF00059">
    <property type="entry name" value="Lectin_C"/>
    <property type="match status" value="2"/>
</dbReference>
<keyword evidence="3" id="KW-0732">Signal</keyword>
<reference evidence="6 7" key="1">
    <citation type="journal article" date="1998" name="Science">
        <title>Genome sequence of the nematode C. elegans: a platform for investigating biology.</title>
        <authorList>
            <consortium name="The C. elegans sequencing consortium"/>
            <person name="Sulson J.E."/>
            <person name="Waterston R."/>
        </authorList>
    </citation>
    <scope>NUCLEOTIDE SEQUENCE [LARGE SCALE GENOMIC DNA]</scope>
    <source>
        <strain evidence="6 7">Bristol N2</strain>
    </source>
</reference>
<dbReference type="InterPro" id="IPR016187">
    <property type="entry name" value="CTDL_fold"/>
</dbReference>
<dbReference type="WormBase" id="F10G2.3">
    <property type="protein sequence ID" value="CE09331"/>
    <property type="gene ID" value="WBGene00017364"/>
    <property type="gene designation" value="clec-7"/>
</dbReference>
<dbReference type="KEGG" id="cel:CELE_F10G2.3"/>
<sequence>MHLLIFVLFYFFNSYSVTSSKVPVCTNEFTLINNKCLKLFTTPANHSAAEKTCRKYGATLVTVKNENDNHAISTFAGTSASLLWIGLYCFGNDPSKCLWDDSTGSADVYDNFASGFPLVDIGKCVYYSVQGALTGKWLTENCDLSSKAFMCELPTTFSDSCIYNYNGYCYDYYAEASFVVAQNTCEQFCGDLATIHTANENRYILTVAQHYPSSTIVRIGATWPASNVYQWVDGLPWEYKNIDLTGPRGGDCMVMSTRPPSPVAAGYWFGASCTDERNFICKRPAGLQCVGTPPSVTISPIQDNPSFCNSTNLLAPGVVTSPNFPRNYNNNAFCTYQLSTLGSYNILLRFAPFSLGTSDYVIVYDGESASSPVIGNYSGTLVPFSLISSSNNLLVVFNGNTGGQGFSARYTSYAPLI</sequence>
<evidence type="ECO:0000313" key="6">
    <source>
        <dbReference type="EMBL" id="CCD62811.1"/>
    </source>
</evidence>
<dbReference type="InterPro" id="IPR050976">
    <property type="entry name" value="Snaclec"/>
</dbReference>
<dbReference type="PANTHER" id="PTHR22991:SF44">
    <property type="entry name" value="C-TYPE LECTIN-RELATED"/>
    <property type="match status" value="1"/>
</dbReference>
<dbReference type="CTD" id="184314"/>
<dbReference type="SUPFAM" id="SSF56436">
    <property type="entry name" value="C-type lectin-like"/>
    <property type="match status" value="2"/>
</dbReference>
<dbReference type="CDD" id="cd00041">
    <property type="entry name" value="CUB"/>
    <property type="match status" value="1"/>
</dbReference>
<dbReference type="SMART" id="SM00034">
    <property type="entry name" value="CLECT"/>
    <property type="match status" value="2"/>
</dbReference>
<dbReference type="Gene3D" id="2.60.120.290">
    <property type="entry name" value="Spermadhesin, CUB domain"/>
    <property type="match status" value="1"/>
</dbReference>
<evidence type="ECO:0000313" key="7">
    <source>
        <dbReference type="Proteomes" id="UP000001940"/>
    </source>
</evidence>
<gene>
    <name evidence="6 8" type="primary">clec-7</name>
    <name evidence="6" type="ORF">CELE_F10G2.3</name>
    <name evidence="8" type="ORF">F10G2.3</name>
</gene>
<dbReference type="SMART" id="SM00042">
    <property type="entry name" value="CUB"/>
    <property type="match status" value="1"/>
</dbReference>
<feature type="domain" description="C-type lectin" evidence="5">
    <location>
        <begin position="32"/>
        <end position="143"/>
    </location>
</feature>
<keyword evidence="1" id="KW-1015">Disulfide bond</keyword>